<evidence type="ECO:0000256" key="1">
    <source>
        <dbReference type="SAM" id="MobiDB-lite"/>
    </source>
</evidence>
<keyword evidence="3" id="KW-1185">Reference proteome</keyword>
<feature type="compositionally biased region" description="Basic residues" evidence="1">
    <location>
        <begin position="448"/>
        <end position="459"/>
    </location>
</feature>
<accession>A0AAD1XLI7</accession>
<feature type="compositionally biased region" description="Polar residues" evidence="1">
    <location>
        <begin position="539"/>
        <end position="551"/>
    </location>
</feature>
<gene>
    <name evidence="2" type="ORF">ECRASSUSDP1_LOCUS16416</name>
</gene>
<reference evidence="2" key="1">
    <citation type="submission" date="2023-07" db="EMBL/GenBank/DDBJ databases">
        <authorList>
            <consortium name="AG Swart"/>
            <person name="Singh M."/>
            <person name="Singh A."/>
            <person name="Seah K."/>
            <person name="Emmerich C."/>
        </authorList>
    </citation>
    <scope>NUCLEOTIDE SEQUENCE</scope>
    <source>
        <strain evidence="2">DP1</strain>
    </source>
</reference>
<dbReference type="Proteomes" id="UP001295684">
    <property type="component" value="Unassembled WGS sequence"/>
</dbReference>
<name>A0AAD1XLI7_EUPCR</name>
<protein>
    <submittedName>
        <fullName evidence="2">Uncharacterized protein</fullName>
    </submittedName>
</protein>
<feature type="compositionally biased region" description="Basic residues" evidence="1">
    <location>
        <begin position="412"/>
        <end position="423"/>
    </location>
</feature>
<feature type="compositionally biased region" description="Basic residues" evidence="1">
    <location>
        <begin position="484"/>
        <end position="501"/>
    </location>
</feature>
<dbReference type="AlphaFoldDB" id="A0AAD1XLI7"/>
<evidence type="ECO:0000313" key="2">
    <source>
        <dbReference type="EMBL" id="CAI2375056.1"/>
    </source>
</evidence>
<feature type="region of interest" description="Disordered" evidence="1">
    <location>
        <begin position="410"/>
        <end position="559"/>
    </location>
</feature>
<comment type="caution">
    <text evidence="2">The sequence shown here is derived from an EMBL/GenBank/DDBJ whole genome shotgun (WGS) entry which is preliminary data.</text>
</comment>
<feature type="region of interest" description="Disordered" evidence="1">
    <location>
        <begin position="743"/>
        <end position="767"/>
    </location>
</feature>
<evidence type="ECO:0000313" key="3">
    <source>
        <dbReference type="Proteomes" id="UP001295684"/>
    </source>
</evidence>
<proteinExistence type="predicted"/>
<dbReference type="EMBL" id="CAMPGE010016504">
    <property type="protein sequence ID" value="CAI2375056.1"/>
    <property type="molecule type" value="Genomic_DNA"/>
</dbReference>
<sequence>MGNSERCGLSNYTIRIDKTKIMRRDTLVHRERKSMLKVKNQSSHFRKRKSINRPKLNFNLIQAQSCLGSKHEDKLQFFGIQNQVQGKDKKYMTFHSENGDEQKEDNSGWKTVFEFINSKNFDKKISEFNEAKRMEMANKIGTMTDNHPFFKNLKNLAKKRRSRAVIQIRDRSLNSNGINTSSLYARLFLNFRNQTMTSRTKSALDGYKRKTIHNNLKHKRFLNSAIDFSEEQDPNQRRTLKNDRLSYMINHHSFMFKNSQHNFAGKDSSADHTSNMPFRISVMKANSDNSDERKSQTIDSIIDPSIILPGNLCPEIISKAKGTSVIPRYSQDIGICSDSSVSKKSFESTSSKVSKNSRFLDGMRFSLRDCDRYDIKYYNKKKSFKIAKKRRSKSLDNLGKFCSNLMRCAKQEKKKSKERKRKLLNANHSSLSKRSKKLNKRMEMLSSRTKKTRKMKYQNKPKFLGPEVETDSFFSDNKSEKSKISTKIKKNNPKPIFKKKNIPNLDLRPNSRSKRRESLEKPMLPTVSPLVKPEDKSNENPQDVTEQNRGSSPAVLVLRENNTLNLSNLRIRNENRKEENEKDSNLSTIRSVTIQDEKTDTKGKLTKTDLDEINIFGSRLGDAIRSPIVEELALKEKQKKFNRTEKGSFLSKRSNLPIATLAQGSFRLPRNFGNIRIKNINNSRNLSINKRVSKDCRSLEPRLSAAKKSPSKRGMSTTFCRDPRLKDYRTNTRIEKLATPNKPFSKIDTRKNTASRSKKMSSVHRPLSPNDRIVSCYSPVNAIPLSKTRRVKNVRIKKNKLKVFNKDLKSGKKLDRYKQRKIVPRNTIFRKKDKEMYKRLRLIIDKDFNIKRASKRGPSLRLQMKNSNVNSPISQHKMPVSINISQNRPLSPQTKTFNFPNPFSGFIPQNPHKISGGNSNSKSSIEDTSLLNLMLKRPQYNIK</sequence>
<organism evidence="2 3">
    <name type="scientific">Euplotes crassus</name>
    <dbReference type="NCBI Taxonomy" id="5936"/>
    <lineage>
        <taxon>Eukaryota</taxon>
        <taxon>Sar</taxon>
        <taxon>Alveolata</taxon>
        <taxon>Ciliophora</taxon>
        <taxon>Intramacronucleata</taxon>
        <taxon>Spirotrichea</taxon>
        <taxon>Hypotrichia</taxon>
        <taxon>Euplotida</taxon>
        <taxon>Euplotidae</taxon>
        <taxon>Moneuplotes</taxon>
    </lineage>
</organism>